<proteinExistence type="inferred from homology"/>
<feature type="domain" description="UspA" evidence="2">
    <location>
        <begin position="149"/>
        <end position="263"/>
    </location>
</feature>
<dbReference type="PRINTS" id="PR01438">
    <property type="entry name" value="UNVRSLSTRESS"/>
</dbReference>
<evidence type="ECO:0000256" key="1">
    <source>
        <dbReference type="ARBA" id="ARBA00008791"/>
    </source>
</evidence>
<dbReference type="InterPro" id="IPR006016">
    <property type="entry name" value="UspA"/>
</dbReference>
<dbReference type="PANTHER" id="PTHR46268:SF15">
    <property type="entry name" value="UNIVERSAL STRESS PROTEIN HP_0031"/>
    <property type="match status" value="1"/>
</dbReference>
<dbReference type="EMBL" id="CP115174">
    <property type="protein sequence ID" value="WBO20673.1"/>
    <property type="molecule type" value="Genomic_DNA"/>
</dbReference>
<organism evidence="3 4">
    <name type="scientific">Sphingomonas abietis</name>
    <dbReference type="NCBI Taxonomy" id="3012344"/>
    <lineage>
        <taxon>Bacteria</taxon>
        <taxon>Pseudomonadati</taxon>
        <taxon>Pseudomonadota</taxon>
        <taxon>Alphaproteobacteria</taxon>
        <taxon>Sphingomonadales</taxon>
        <taxon>Sphingomonadaceae</taxon>
        <taxon>Sphingomonas</taxon>
    </lineage>
</organism>
<keyword evidence="4" id="KW-1185">Reference proteome</keyword>
<dbReference type="Pfam" id="PF00582">
    <property type="entry name" value="Usp"/>
    <property type="match status" value="1"/>
</dbReference>
<dbReference type="RefSeq" id="WP_270075323.1">
    <property type="nucleotide sequence ID" value="NZ_CP115174.1"/>
</dbReference>
<dbReference type="CDD" id="cd00293">
    <property type="entry name" value="USP-like"/>
    <property type="match status" value="1"/>
</dbReference>
<dbReference type="PANTHER" id="PTHR46268">
    <property type="entry name" value="STRESS RESPONSE PROTEIN NHAX"/>
    <property type="match status" value="1"/>
</dbReference>
<protein>
    <submittedName>
        <fullName evidence="3">Universal stress protein</fullName>
    </submittedName>
</protein>
<reference evidence="3 4" key="1">
    <citation type="submission" date="2022-12" db="EMBL/GenBank/DDBJ databases">
        <title>Sphingomonas abieness sp. nov., an endophytic bacterium isolated from Abies koreana.</title>
        <authorList>
            <person name="Jiang L."/>
            <person name="Lee J."/>
        </authorList>
    </citation>
    <scope>NUCLEOTIDE SEQUENCE [LARGE SCALE GENOMIC DNA]</scope>
    <source>
        <strain evidence="4">PAMB 00755</strain>
    </source>
</reference>
<gene>
    <name evidence="3" type="ORF">PBT88_10625</name>
</gene>
<evidence type="ECO:0000313" key="4">
    <source>
        <dbReference type="Proteomes" id="UP001210865"/>
    </source>
</evidence>
<dbReference type="SUPFAM" id="SSF52402">
    <property type="entry name" value="Adenine nucleotide alpha hydrolases-like"/>
    <property type="match status" value="2"/>
</dbReference>
<name>A0ABY7NH65_9SPHN</name>
<evidence type="ECO:0000313" key="3">
    <source>
        <dbReference type="EMBL" id="WBO20673.1"/>
    </source>
</evidence>
<dbReference type="Gene3D" id="3.40.50.12370">
    <property type="match status" value="1"/>
</dbReference>
<comment type="similarity">
    <text evidence="1">Belongs to the universal stress protein A family.</text>
</comment>
<sequence>MKTILLLVHDDPGQEARLQVALDLTRGLNGHLNCLDVSILPNVAGDFYGATAMILEDERERESANRSRLEPRLAREDVPWNWRDITGELSECLAREATLADLIVVNRGLDTILSPDMRHVADHLLHDTKTPVFAVPDTATSLDVKGHGLVAWDGSDAAGAALRAATPLLVLAEKITIVQVGKPCGDASAEDAAAYLSRHGGRATVDLIRERNDDVGARLLAEVRNRRADYIVMGGYGHNRLREALLGGVTRTLLRETRVPLFLAH</sequence>
<evidence type="ECO:0000259" key="2">
    <source>
        <dbReference type="Pfam" id="PF00582"/>
    </source>
</evidence>
<dbReference type="Proteomes" id="UP001210865">
    <property type="component" value="Chromosome"/>
</dbReference>
<accession>A0ABY7NH65</accession>
<dbReference type="InterPro" id="IPR006015">
    <property type="entry name" value="Universal_stress_UspA"/>
</dbReference>